<evidence type="ECO:0000256" key="1">
    <source>
        <dbReference type="SAM" id="MobiDB-lite"/>
    </source>
</evidence>
<accession>A0A6L3NP71</accession>
<evidence type="ECO:0000313" key="3">
    <source>
        <dbReference type="Proteomes" id="UP000473571"/>
    </source>
</evidence>
<dbReference type="EMBL" id="VZOL01000003">
    <property type="protein sequence ID" value="KAB0686415.1"/>
    <property type="molecule type" value="Genomic_DNA"/>
</dbReference>
<protein>
    <submittedName>
        <fullName evidence="2">Uncharacterized protein</fullName>
    </submittedName>
</protein>
<organism evidence="2 3">
    <name type="scientific">Burkholderia territorii</name>
    <dbReference type="NCBI Taxonomy" id="1503055"/>
    <lineage>
        <taxon>Bacteria</taxon>
        <taxon>Pseudomonadati</taxon>
        <taxon>Pseudomonadota</taxon>
        <taxon>Betaproteobacteria</taxon>
        <taxon>Burkholderiales</taxon>
        <taxon>Burkholderiaceae</taxon>
        <taxon>Burkholderia</taxon>
        <taxon>Burkholderia cepacia complex</taxon>
    </lineage>
</organism>
<proteinExistence type="predicted"/>
<name>A0A6L3NP71_9BURK</name>
<comment type="caution">
    <text evidence="2">The sequence shown here is derived from an EMBL/GenBank/DDBJ whole genome shotgun (WGS) entry which is preliminary data.</text>
</comment>
<gene>
    <name evidence="2" type="ORF">F7R13_00745</name>
</gene>
<feature type="region of interest" description="Disordered" evidence="1">
    <location>
        <begin position="89"/>
        <end position="125"/>
    </location>
</feature>
<feature type="compositionally biased region" description="Basic and acidic residues" evidence="1">
    <location>
        <begin position="101"/>
        <end position="125"/>
    </location>
</feature>
<reference evidence="2 3" key="1">
    <citation type="submission" date="2019-09" db="EMBL/GenBank/DDBJ databases">
        <title>Draft genome sequences of 48 bacterial type strains from the CCUG.</title>
        <authorList>
            <person name="Tunovic T."/>
            <person name="Pineiro-Iglesias B."/>
            <person name="Unosson C."/>
            <person name="Inganas E."/>
            <person name="Ohlen M."/>
            <person name="Cardew S."/>
            <person name="Jensie-Markopoulos S."/>
            <person name="Salva-Serra F."/>
            <person name="Jaen-Luchoro D."/>
            <person name="Karlsson R."/>
            <person name="Svensson-Stadler L."/>
            <person name="Chun J."/>
            <person name="Moore E."/>
        </authorList>
    </citation>
    <scope>NUCLEOTIDE SEQUENCE [LARGE SCALE GENOMIC DNA]</scope>
    <source>
        <strain evidence="2 3">CCUG 65687</strain>
    </source>
</reference>
<dbReference type="AlphaFoldDB" id="A0A6L3NP71"/>
<dbReference type="Proteomes" id="UP000473571">
    <property type="component" value="Unassembled WGS sequence"/>
</dbReference>
<sequence length="125" mass="13667">MRNPAFSHLSPAPVVHRYGLRLRPYDASSSICGHSKPDRAAQILRIRDVYDEGERCFAAGNRPLAAPRMRCVRCNAGATARRGVALPPADLVSVPGNAQAAREDDVARRNEKSMTRRDGLNCRAA</sequence>
<evidence type="ECO:0000313" key="2">
    <source>
        <dbReference type="EMBL" id="KAB0686415.1"/>
    </source>
</evidence>